<comment type="catalytic activity">
    <reaction evidence="8 11">
        <text>an N-terminal (5-L-glutamyl)-[peptide] + an alpha-amino acid = 5-L-glutamyl amino acid + an N-terminal L-alpha-aminoacyl-[peptide]</text>
        <dbReference type="Rhea" id="RHEA:23904"/>
        <dbReference type="Rhea" id="RHEA-COMP:9780"/>
        <dbReference type="Rhea" id="RHEA-COMP:9795"/>
        <dbReference type="ChEBI" id="CHEBI:77644"/>
        <dbReference type="ChEBI" id="CHEBI:78597"/>
        <dbReference type="ChEBI" id="CHEBI:78599"/>
        <dbReference type="ChEBI" id="CHEBI:78608"/>
        <dbReference type="EC" id="2.3.2.2"/>
    </reaction>
</comment>
<dbReference type="UniPathway" id="UPA00204"/>
<evidence type="ECO:0000256" key="10">
    <source>
        <dbReference type="PIRSR" id="PIRSR600101-2"/>
    </source>
</evidence>
<dbReference type="GO" id="GO:0006751">
    <property type="term" value="P:glutathione catabolic process"/>
    <property type="evidence" value="ECO:0007669"/>
    <property type="project" value="UniProtKB-UniRule"/>
</dbReference>
<keyword evidence="11" id="KW-0317">Glutathione biosynthesis</keyword>
<dbReference type="InterPro" id="IPR000101">
    <property type="entry name" value="GGT_peptidase"/>
</dbReference>
<dbReference type="Gene3D" id="1.10.246.130">
    <property type="match status" value="1"/>
</dbReference>
<dbReference type="GO" id="GO:0006750">
    <property type="term" value="P:glutathione biosynthetic process"/>
    <property type="evidence" value="ECO:0007669"/>
    <property type="project" value="UniProtKB-KW"/>
</dbReference>
<evidence type="ECO:0000256" key="1">
    <source>
        <dbReference type="ARBA" id="ARBA00001049"/>
    </source>
</evidence>
<keyword evidence="6 11" id="KW-0865">Zymogen</keyword>
<comment type="catalytic activity">
    <reaction evidence="2 11">
        <text>glutathione + H2O = L-cysteinylglycine + L-glutamate</text>
        <dbReference type="Rhea" id="RHEA:28807"/>
        <dbReference type="ChEBI" id="CHEBI:15377"/>
        <dbReference type="ChEBI" id="CHEBI:29985"/>
        <dbReference type="ChEBI" id="CHEBI:57925"/>
        <dbReference type="ChEBI" id="CHEBI:61694"/>
        <dbReference type="EC" id="3.4.19.13"/>
    </reaction>
</comment>
<comment type="pathway">
    <text evidence="11">Sulfur metabolism; glutathione metabolism.</text>
</comment>
<evidence type="ECO:0000256" key="7">
    <source>
        <dbReference type="ARBA" id="ARBA00023315"/>
    </source>
</evidence>
<reference evidence="13 14" key="1">
    <citation type="submission" date="2019-03" db="EMBL/GenBank/DDBJ databases">
        <title>Deep-cultivation of Planctomycetes and their phenomic and genomic characterization uncovers novel biology.</title>
        <authorList>
            <person name="Wiegand S."/>
            <person name="Jogler M."/>
            <person name="Boedeker C."/>
            <person name="Pinto D."/>
            <person name="Vollmers J."/>
            <person name="Rivas-Marin E."/>
            <person name="Kohn T."/>
            <person name="Peeters S.H."/>
            <person name="Heuer A."/>
            <person name="Rast P."/>
            <person name="Oberbeckmann S."/>
            <person name="Bunk B."/>
            <person name="Jeske O."/>
            <person name="Meyerdierks A."/>
            <person name="Storesund J.E."/>
            <person name="Kallscheuer N."/>
            <person name="Luecker S."/>
            <person name="Lage O.M."/>
            <person name="Pohl T."/>
            <person name="Merkel B.J."/>
            <person name="Hornburger P."/>
            <person name="Mueller R.-W."/>
            <person name="Bruemmer F."/>
            <person name="Labrenz M."/>
            <person name="Spormann A.M."/>
            <person name="Op den Camp H."/>
            <person name="Overmann J."/>
            <person name="Amann R."/>
            <person name="Jetten M.S.M."/>
            <person name="Mascher T."/>
            <person name="Medema M.H."/>
            <person name="Devos D.P."/>
            <person name="Kaster A.-K."/>
            <person name="Ovreas L."/>
            <person name="Rohde M."/>
            <person name="Galperin M.Y."/>
            <person name="Jogler C."/>
        </authorList>
    </citation>
    <scope>NUCLEOTIDE SEQUENCE [LARGE SCALE GENOMIC DNA]</scope>
    <source>
        <strain evidence="13 14">V202</strain>
    </source>
</reference>
<evidence type="ECO:0000256" key="9">
    <source>
        <dbReference type="PIRSR" id="PIRSR600101-1"/>
    </source>
</evidence>
<dbReference type="PANTHER" id="PTHR43199">
    <property type="entry name" value="GLUTATHIONE HYDROLASE"/>
    <property type="match status" value="1"/>
</dbReference>
<sequence>MLKGYYMFIKFYSRKSFTNIMLSFTLIIAVFCNPQFGFSETPPTDQQERVYQKAVVAADHPLASAAGIAILKAGGNVVDAAVATSFALSVLRPASCGLGGGGFMVIWDERQQKSIVIDYRERAPAAATPDMYAKLPSTDEQRKLASRQGPLAVAVPGTVAGLCYAVKEYGTLDLKTVIQPAILMARKGVPINDHMRSIQNTMLRRIKNGTLNPKRFQILFDEYLNQGKPWKENDRFFSPQLKSLELIAEKGWAGFYEGPVADAMVKACGKQHGGILTLEDLMKTQPVIRKPLTTNFNGYTILTMPPPSSGGIAIIESFNMIKSLEKELLGYSFGKLQIHSPKQIHLLTEVMKHAYADRAEYLGDSDFVPVPIQRLTNQNYAKQLASRINVEQTKPLKDYGRYIPPQDAGTSHFSVMDAAGNAVACTETINLTFGSKVVIPEYGIVMNNEMDDFAAISGKPNAFGLIQSKANEIEPGKKPLSSMSPTIVTKDGKAVFSAGASGGPRIISSTLQVLLNMIVYGLPPEQAVEFPRIHHQWMPNDLVLESKLFNQNGSKLKKFGHRIKESSGIAATQAVSRQSDGLRGQSDSRKHGAAAGY</sequence>
<feature type="binding site" evidence="10">
    <location>
        <position position="452"/>
    </location>
    <ligand>
        <name>L-glutamate</name>
        <dbReference type="ChEBI" id="CHEBI:29985"/>
    </ligand>
</feature>
<keyword evidence="7 11" id="KW-0012">Acyltransferase</keyword>
<dbReference type="PROSITE" id="PS00462">
    <property type="entry name" value="G_GLU_TRANSPEPTIDASE"/>
    <property type="match status" value="1"/>
</dbReference>
<dbReference type="PANTHER" id="PTHR43199:SF1">
    <property type="entry name" value="GLUTATHIONE HYDROLASE PROENZYME"/>
    <property type="match status" value="1"/>
</dbReference>
<dbReference type="FunFam" id="3.60.20.40:FF:000001">
    <property type="entry name" value="Gamma-glutamyltranspeptidase 1"/>
    <property type="match status" value="1"/>
</dbReference>
<organism evidence="13 14">
    <name type="scientific">Gimesia aquarii</name>
    <dbReference type="NCBI Taxonomy" id="2527964"/>
    <lineage>
        <taxon>Bacteria</taxon>
        <taxon>Pseudomonadati</taxon>
        <taxon>Planctomycetota</taxon>
        <taxon>Planctomycetia</taxon>
        <taxon>Planctomycetales</taxon>
        <taxon>Planctomycetaceae</taxon>
        <taxon>Gimesia</taxon>
    </lineage>
</organism>
<dbReference type="Gene3D" id="3.60.20.40">
    <property type="match status" value="1"/>
</dbReference>
<dbReference type="GO" id="GO:0036374">
    <property type="term" value="F:glutathione hydrolase activity"/>
    <property type="evidence" value="ECO:0007669"/>
    <property type="project" value="UniProtKB-UniRule"/>
</dbReference>
<protein>
    <recommendedName>
        <fullName evidence="11">Glutathione hydrolase proenzyme</fullName>
        <ecNumber evidence="11">2.3.2.2</ecNumber>
        <ecNumber evidence="11">3.4.19.13</ecNumber>
    </recommendedName>
    <component>
        <recommendedName>
            <fullName evidence="11">Glutathione hydrolase large chain</fullName>
        </recommendedName>
    </component>
    <component>
        <recommendedName>
            <fullName evidence="11">Glutathione hydrolase small chain</fullName>
        </recommendedName>
    </component>
</protein>
<dbReference type="InterPro" id="IPR043137">
    <property type="entry name" value="GGT_ssub_C"/>
</dbReference>
<evidence type="ECO:0000256" key="3">
    <source>
        <dbReference type="ARBA" id="ARBA00009381"/>
    </source>
</evidence>
<accession>A0A517WNE6</accession>
<feature type="region of interest" description="Disordered" evidence="12">
    <location>
        <begin position="569"/>
        <end position="597"/>
    </location>
</feature>
<dbReference type="EC" id="3.4.19.13" evidence="11"/>
<feature type="binding site" evidence="10">
    <location>
        <begin position="481"/>
        <end position="482"/>
    </location>
    <ligand>
        <name>L-glutamate</name>
        <dbReference type="ChEBI" id="CHEBI:29985"/>
    </ligand>
</feature>
<dbReference type="Pfam" id="PF01019">
    <property type="entry name" value="G_glu_transpept"/>
    <property type="match status" value="1"/>
</dbReference>
<keyword evidence="14" id="KW-1185">Reference proteome</keyword>
<comment type="similarity">
    <text evidence="3 11">Belongs to the gamma-glutamyltransferase family.</text>
</comment>
<comment type="subunit">
    <text evidence="11">This enzyme consists of two polypeptide chains, which are synthesized in precursor form from a single polypeptide.</text>
</comment>
<evidence type="ECO:0000256" key="5">
    <source>
        <dbReference type="ARBA" id="ARBA00022801"/>
    </source>
</evidence>
<evidence type="ECO:0000313" key="14">
    <source>
        <dbReference type="Proteomes" id="UP000318384"/>
    </source>
</evidence>
<dbReference type="PRINTS" id="PR01210">
    <property type="entry name" value="GGTRANSPTASE"/>
</dbReference>
<evidence type="ECO:0000256" key="4">
    <source>
        <dbReference type="ARBA" id="ARBA00022679"/>
    </source>
</evidence>
<evidence type="ECO:0000256" key="2">
    <source>
        <dbReference type="ARBA" id="ARBA00001089"/>
    </source>
</evidence>
<dbReference type="GO" id="GO:0103068">
    <property type="term" value="F:leukotriene C4 gamma-glutamyl transferase activity"/>
    <property type="evidence" value="ECO:0007669"/>
    <property type="project" value="UniProtKB-EC"/>
</dbReference>
<gene>
    <name evidence="13" type="primary">ggt</name>
    <name evidence="13" type="ORF">V202x_00910</name>
</gene>
<feature type="binding site" evidence="10">
    <location>
        <position position="503"/>
    </location>
    <ligand>
        <name>L-glutamate</name>
        <dbReference type="ChEBI" id="CHEBI:29985"/>
    </ligand>
</feature>
<dbReference type="InterPro" id="IPR043138">
    <property type="entry name" value="GGT_lsub"/>
</dbReference>
<evidence type="ECO:0000256" key="12">
    <source>
        <dbReference type="SAM" id="MobiDB-lite"/>
    </source>
</evidence>
<dbReference type="NCBIfam" id="TIGR00066">
    <property type="entry name" value="g_glut_trans"/>
    <property type="match status" value="1"/>
</dbReference>
<dbReference type="InterPro" id="IPR029055">
    <property type="entry name" value="Ntn_hydrolases_N"/>
</dbReference>
<feature type="active site" description="Nucleophile" evidence="9">
    <location>
        <position position="410"/>
    </location>
</feature>
<keyword evidence="5 11" id="KW-0378">Hydrolase</keyword>
<evidence type="ECO:0000256" key="6">
    <source>
        <dbReference type="ARBA" id="ARBA00023145"/>
    </source>
</evidence>
<dbReference type="EMBL" id="CP037422">
    <property type="protein sequence ID" value="QDU06748.1"/>
    <property type="molecule type" value="Genomic_DNA"/>
</dbReference>
<feature type="compositionally biased region" description="Polar residues" evidence="12">
    <location>
        <begin position="569"/>
        <end position="579"/>
    </location>
</feature>
<keyword evidence="4 11" id="KW-0808">Transferase</keyword>
<dbReference type="InterPro" id="IPR051792">
    <property type="entry name" value="GGT_bact"/>
</dbReference>
<evidence type="ECO:0000313" key="13">
    <source>
        <dbReference type="EMBL" id="QDU06748.1"/>
    </source>
</evidence>
<proteinExistence type="inferred from homology"/>
<feature type="binding site" evidence="10">
    <location>
        <begin position="428"/>
        <end position="430"/>
    </location>
    <ligand>
        <name>L-glutamate</name>
        <dbReference type="ChEBI" id="CHEBI:29985"/>
    </ligand>
</feature>
<dbReference type="InterPro" id="IPR055262">
    <property type="entry name" value="GGT_CS"/>
</dbReference>
<dbReference type="AlphaFoldDB" id="A0A517WNE6"/>
<dbReference type="EC" id="2.3.2.2" evidence="11"/>
<comment type="PTM">
    <text evidence="11">Cleaved by autocatalysis into a large and a small subunit.</text>
</comment>
<comment type="catalytic activity">
    <reaction evidence="1 11">
        <text>an S-substituted glutathione + H2O = an S-substituted L-cysteinylglycine + L-glutamate</text>
        <dbReference type="Rhea" id="RHEA:59468"/>
        <dbReference type="ChEBI" id="CHEBI:15377"/>
        <dbReference type="ChEBI" id="CHEBI:29985"/>
        <dbReference type="ChEBI" id="CHEBI:90779"/>
        <dbReference type="ChEBI" id="CHEBI:143103"/>
        <dbReference type="EC" id="3.4.19.13"/>
    </reaction>
</comment>
<feature type="binding site" evidence="10">
    <location>
        <position position="120"/>
    </location>
    <ligand>
        <name>L-glutamate</name>
        <dbReference type="ChEBI" id="CHEBI:29985"/>
    </ligand>
</feature>
<dbReference type="SUPFAM" id="SSF56235">
    <property type="entry name" value="N-terminal nucleophile aminohydrolases (Ntn hydrolases)"/>
    <property type="match status" value="1"/>
</dbReference>
<evidence type="ECO:0000256" key="8">
    <source>
        <dbReference type="ARBA" id="ARBA00047417"/>
    </source>
</evidence>
<evidence type="ECO:0000256" key="11">
    <source>
        <dbReference type="RuleBase" id="RU368036"/>
    </source>
</evidence>
<name>A0A517WNE6_9PLAN</name>
<dbReference type="Proteomes" id="UP000318384">
    <property type="component" value="Chromosome"/>
</dbReference>